<dbReference type="InterPro" id="IPR000835">
    <property type="entry name" value="HTH_MarR-typ"/>
</dbReference>
<reference evidence="2 3" key="1">
    <citation type="submission" date="2022-01" db="EMBL/GenBank/DDBJ databases">
        <authorList>
            <person name="Huang Y."/>
        </authorList>
    </citation>
    <scope>NUCLEOTIDE SEQUENCE [LARGE SCALE GENOMIC DNA]</scope>
    <source>
        <strain evidence="2 3">HY366</strain>
    </source>
</reference>
<dbReference type="InterPro" id="IPR036390">
    <property type="entry name" value="WH_DNA-bd_sf"/>
</dbReference>
<protein>
    <submittedName>
        <fullName evidence="2">MarR family transcriptional regulator</fullName>
    </submittedName>
</protein>
<dbReference type="InterPro" id="IPR036388">
    <property type="entry name" value="WH-like_DNA-bd_sf"/>
</dbReference>
<dbReference type="PANTHER" id="PTHR33164">
    <property type="entry name" value="TRANSCRIPTIONAL REGULATOR, MARR FAMILY"/>
    <property type="match status" value="1"/>
</dbReference>
<dbReference type="PANTHER" id="PTHR33164:SF43">
    <property type="entry name" value="HTH-TYPE TRANSCRIPTIONAL REPRESSOR YETL"/>
    <property type="match status" value="1"/>
</dbReference>
<comment type="caution">
    <text evidence="2">The sequence shown here is derived from an EMBL/GenBank/DDBJ whole genome shotgun (WGS) entry which is preliminary data.</text>
</comment>
<name>A0ABS9IWU6_9ACTN</name>
<dbReference type="PROSITE" id="PS50995">
    <property type="entry name" value="HTH_MARR_2"/>
    <property type="match status" value="1"/>
</dbReference>
<proteinExistence type="predicted"/>
<feature type="domain" description="HTH marR-type" evidence="1">
    <location>
        <begin position="17"/>
        <end position="146"/>
    </location>
</feature>
<dbReference type="PRINTS" id="PR00598">
    <property type="entry name" value="HTHMARR"/>
</dbReference>
<evidence type="ECO:0000313" key="2">
    <source>
        <dbReference type="EMBL" id="MCF8590045.1"/>
    </source>
</evidence>
<dbReference type="SMART" id="SM00347">
    <property type="entry name" value="HTH_MARR"/>
    <property type="match status" value="1"/>
</dbReference>
<dbReference type="SUPFAM" id="SSF46785">
    <property type="entry name" value="Winged helix' DNA-binding domain"/>
    <property type="match status" value="1"/>
</dbReference>
<dbReference type="Gene3D" id="1.10.10.10">
    <property type="entry name" value="Winged helix-like DNA-binding domain superfamily/Winged helix DNA-binding domain"/>
    <property type="match status" value="1"/>
</dbReference>
<accession>A0ABS9IWU6</accession>
<organism evidence="2 3">
    <name type="scientific">Gordonia liuliyuniae</name>
    <dbReference type="NCBI Taxonomy" id="2911517"/>
    <lineage>
        <taxon>Bacteria</taxon>
        <taxon>Bacillati</taxon>
        <taxon>Actinomycetota</taxon>
        <taxon>Actinomycetes</taxon>
        <taxon>Mycobacteriales</taxon>
        <taxon>Gordoniaceae</taxon>
        <taxon>Gordonia</taxon>
    </lineage>
</organism>
<sequence>MERNEYRSVATGEPEGMAQAADALYLAMRKARTAHSSGGLSQAQIALLDPLSSPEDALAVGQLAGKSGVTIPTATRMLQQLESKGILTRRRSQEDERRVLVSLTVEGAELLGRHRVELRGRQLRAAQIFTSSERAQLIEYMRRLTTVIMSDANGEVPRAS</sequence>
<evidence type="ECO:0000259" key="1">
    <source>
        <dbReference type="PROSITE" id="PS50995"/>
    </source>
</evidence>
<evidence type="ECO:0000313" key="3">
    <source>
        <dbReference type="Proteomes" id="UP001200110"/>
    </source>
</evidence>
<dbReference type="RefSeq" id="WP_236999243.1">
    <property type="nucleotide sequence ID" value="NZ_JAKKOR010000012.1"/>
</dbReference>
<dbReference type="EMBL" id="JAKKOR010000012">
    <property type="protein sequence ID" value="MCF8590045.1"/>
    <property type="molecule type" value="Genomic_DNA"/>
</dbReference>
<keyword evidence="3" id="KW-1185">Reference proteome</keyword>
<dbReference type="InterPro" id="IPR039422">
    <property type="entry name" value="MarR/SlyA-like"/>
</dbReference>
<dbReference type="Pfam" id="PF01047">
    <property type="entry name" value="MarR"/>
    <property type="match status" value="1"/>
</dbReference>
<dbReference type="Proteomes" id="UP001200110">
    <property type="component" value="Unassembled WGS sequence"/>
</dbReference>
<gene>
    <name evidence="2" type="ORF">L5G33_16445</name>
</gene>